<dbReference type="AlphaFoldDB" id="A0AAE1FTD6"/>
<name>A0AAE1FTD6_PETCI</name>
<dbReference type="EMBL" id="JAWQEG010001436">
    <property type="protein sequence ID" value="KAK3879476.1"/>
    <property type="molecule type" value="Genomic_DNA"/>
</dbReference>
<dbReference type="Pfam" id="PF13837">
    <property type="entry name" value="Myb_DNA-bind_4"/>
    <property type="match status" value="1"/>
</dbReference>
<organism evidence="3 4">
    <name type="scientific">Petrolisthes cinctipes</name>
    <name type="common">Flat porcelain crab</name>
    <dbReference type="NCBI Taxonomy" id="88211"/>
    <lineage>
        <taxon>Eukaryota</taxon>
        <taxon>Metazoa</taxon>
        <taxon>Ecdysozoa</taxon>
        <taxon>Arthropoda</taxon>
        <taxon>Crustacea</taxon>
        <taxon>Multicrustacea</taxon>
        <taxon>Malacostraca</taxon>
        <taxon>Eumalacostraca</taxon>
        <taxon>Eucarida</taxon>
        <taxon>Decapoda</taxon>
        <taxon>Pleocyemata</taxon>
        <taxon>Anomura</taxon>
        <taxon>Galatheoidea</taxon>
        <taxon>Porcellanidae</taxon>
        <taxon>Petrolisthes</taxon>
    </lineage>
</organism>
<evidence type="ECO:0000256" key="1">
    <source>
        <dbReference type="SAM" id="MobiDB-lite"/>
    </source>
</evidence>
<evidence type="ECO:0000313" key="4">
    <source>
        <dbReference type="Proteomes" id="UP001286313"/>
    </source>
</evidence>
<dbReference type="Gene3D" id="1.10.10.60">
    <property type="entry name" value="Homeodomain-like"/>
    <property type="match status" value="1"/>
</dbReference>
<feature type="region of interest" description="Disordered" evidence="1">
    <location>
        <begin position="1"/>
        <end position="30"/>
    </location>
</feature>
<accession>A0AAE1FTD6</accession>
<reference evidence="3" key="1">
    <citation type="submission" date="2023-10" db="EMBL/GenBank/DDBJ databases">
        <title>Genome assemblies of two species of porcelain crab, Petrolisthes cinctipes and Petrolisthes manimaculis (Anomura: Porcellanidae).</title>
        <authorList>
            <person name="Angst P."/>
        </authorList>
    </citation>
    <scope>NUCLEOTIDE SEQUENCE</scope>
    <source>
        <strain evidence="3">PB745_01</strain>
        <tissue evidence="3">Gill</tissue>
    </source>
</reference>
<evidence type="ECO:0000259" key="2">
    <source>
        <dbReference type="Pfam" id="PF13837"/>
    </source>
</evidence>
<feature type="compositionally biased region" description="Acidic residues" evidence="1">
    <location>
        <begin position="101"/>
        <end position="110"/>
    </location>
</feature>
<gene>
    <name evidence="3" type="ORF">Pcinc_015935</name>
</gene>
<dbReference type="InterPro" id="IPR044822">
    <property type="entry name" value="Myb_DNA-bind_4"/>
</dbReference>
<feature type="compositionally biased region" description="Basic and acidic residues" evidence="1">
    <location>
        <begin position="65"/>
        <end position="95"/>
    </location>
</feature>
<feature type="region of interest" description="Disordered" evidence="1">
    <location>
        <begin position="51"/>
        <end position="118"/>
    </location>
</feature>
<feature type="domain" description="Myb/SANT-like DNA-binding" evidence="2">
    <location>
        <begin position="155"/>
        <end position="244"/>
    </location>
</feature>
<sequence>MDNTVKRAEQSCVPSEKDEPECSSSSRPSVVVVRMSEAAAWEAEADQVTVLVSDKPTLLTDEGQDQGKPEEDTTVREQGQQKEEEERDNNNRKETCTTSLEQEEEDEEERESTAKKKKKKYQVMDDAYRLNRTMRDKDFKLGRSSYYSFKDTLGDWDERSTLYLLHLIGHHPYTHFLLPTKTEKRLVHWERVHTQMEEAGYNFTILQLRMRWREVLQKYRWTVDYNDQHKIQKTCEFFDEMNDLFGDWDGDATRALLRQMHQIKSDNHTKKIVRIGFAGWQRITDNLCNEGHRVVQ</sequence>
<comment type="caution">
    <text evidence="3">The sequence shown here is derived from an EMBL/GenBank/DDBJ whole genome shotgun (WGS) entry which is preliminary data.</text>
</comment>
<evidence type="ECO:0000313" key="3">
    <source>
        <dbReference type="EMBL" id="KAK3879476.1"/>
    </source>
</evidence>
<dbReference type="Proteomes" id="UP001286313">
    <property type="component" value="Unassembled WGS sequence"/>
</dbReference>
<keyword evidence="4" id="KW-1185">Reference proteome</keyword>
<proteinExistence type="predicted"/>
<protein>
    <recommendedName>
        <fullName evidence="2">Myb/SANT-like DNA-binding domain-containing protein</fullName>
    </recommendedName>
</protein>